<keyword evidence="4" id="KW-1185">Reference proteome</keyword>
<dbReference type="InterPro" id="IPR045339">
    <property type="entry name" value="DUF6534"/>
</dbReference>
<dbReference type="Proteomes" id="UP000250043">
    <property type="component" value="Unassembled WGS sequence"/>
</dbReference>
<dbReference type="EMBL" id="KV722643">
    <property type="protein sequence ID" value="OCH84710.1"/>
    <property type="molecule type" value="Genomic_DNA"/>
</dbReference>
<dbReference type="PANTHER" id="PTHR40465">
    <property type="entry name" value="CHROMOSOME 1, WHOLE GENOME SHOTGUN SEQUENCE"/>
    <property type="match status" value="1"/>
</dbReference>
<gene>
    <name evidence="3" type="ORF">OBBRIDRAFT_383171</name>
</gene>
<evidence type="ECO:0000313" key="4">
    <source>
        <dbReference type="Proteomes" id="UP000250043"/>
    </source>
</evidence>
<sequence length="312" mass="35450">MAGPNLHLDSNVGCLFIGTSFSLVLFGCTAAQTIFYCANYPDDRLALKALVASLSILDFVTLLLDIQYLWTLAVQNHANPAAIDIVPRFWITEFFLASLTFLIVQLFFIHKIWTLLEGNSYRLLLSLSVVCSRIYLLYCLRRSITRHTGIFGFSEFCRGRRHLYRNSFLFILPHVEVPGTLQQLASVFTDVYITISLCIILRRSQATYERTQTLLGKLSVYAINRGMLSAAIQLLHYATYAATYRTTSFIWMVFHIPGSKVYVNALLAMLNLRHKLRDAHSTPPLDLTSIRFDIPEHIDSQPGEPSPQQNPH</sequence>
<organism evidence="3 4">
    <name type="scientific">Obba rivulosa</name>
    <dbReference type="NCBI Taxonomy" id="1052685"/>
    <lineage>
        <taxon>Eukaryota</taxon>
        <taxon>Fungi</taxon>
        <taxon>Dikarya</taxon>
        <taxon>Basidiomycota</taxon>
        <taxon>Agaricomycotina</taxon>
        <taxon>Agaricomycetes</taxon>
        <taxon>Polyporales</taxon>
        <taxon>Gelatoporiaceae</taxon>
        <taxon>Obba</taxon>
    </lineage>
</organism>
<feature type="transmembrane region" description="Helical" evidence="1">
    <location>
        <begin position="181"/>
        <end position="201"/>
    </location>
</feature>
<keyword evidence="1" id="KW-0812">Transmembrane</keyword>
<dbReference type="OrthoDB" id="2803252at2759"/>
<evidence type="ECO:0000256" key="1">
    <source>
        <dbReference type="SAM" id="Phobius"/>
    </source>
</evidence>
<reference evidence="3 4" key="1">
    <citation type="submission" date="2016-07" db="EMBL/GenBank/DDBJ databases">
        <title>Draft genome of the white-rot fungus Obba rivulosa 3A-2.</title>
        <authorList>
            <consortium name="DOE Joint Genome Institute"/>
            <person name="Miettinen O."/>
            <person name="Riley R."/>
            <person name="Acob R."/>
            <person name="Barry K."/>
            <person name="Cullen D."/>
            <person name="De Vries R."/>
            <person name="Hainaut M."/>
            <person name="Hatakka A."/>
            <person name="Henrissat B."/>
            <person name="Hilden K."/>
            <person name="Kuo R."/>
            <person name="Labutti K."/>
            <person name="Lipzen A."/>
            <person name="Makela M.R."/>
            <person name="Sandor L."/>
            <person name="Spatafora J.W."/>
            <person name="Grigoriev I.V."/>
            <person name="Hibbett D.S."/>
        </authorList>
    </citation>
    <scope>NUCLEOTIDE SEQUENCE [LARGE SCALE GENOMIC DNA]</scope>
    <source>
        <strain evidence="3 4">3A-2</strain>
    </source>
</reference>
<feature type="transmembrane region" description="Helical" evidence="1">
    <location>
        <begin position="49"/>
        <end position="70"/>
    </location>
</feature>
<keyword evidence="1" id="KW-0472">Membrane</keyword>
<feature type="transmembrane region" description="Helical" evidence="1">
    <location>
        <begin position="15"/>
        <end position="37"/>
    </location>
</feature>
<accession>A0A8E2AM13</accession>
<feature type="transmembrane region" description="Helical" evidence="1">
    <location>
        <begin position="90"/>
        <end position="109"/>
    </location>
</feature>
<dbReference type="PANTHER" id="PTHR40465:SF1">
    <property type="entry name" value="DUF6534 DOMAIN-CONTAINING PROTEIN"/>
    <property type="match status" value="1"/>
</dbReference>
<evidence type="ECO:0000259" key="2">
    <source>
        <dbReference type="Pfam" id="PF20152"/>
    </source>
</evidence>
<feature type="transmembrane region" description="Helical" evidence="1">
    <location>
        <begin position="222"/>
        <end position="243"/>
    </location>
</feature>
<proteinExistence type="predicted"/>
<feature type="transmembrane region" description="Helical" evidence="1">
    <location>
        <begin position="121"/>
        <end position="138"/>
    </location>
</feature>
<feature type="domain" description="DUF6534" evidence="2">
    <location>
        <begin position="186"/>
        <end position="274"/>
    </location>
</feature>
<evidence type="ECO:0000313" key="3">
    <source>
        <dbReference type="EMBL" id="OCH84710.1"/>
    </source>
</evidence>
<dbReference type="Pfam" id="PF20152">
    <property type="entry name" value="DUF6534"/>
    <property type="match status" value="1"/>
</dbReference>
<dbReference type="AlphaFoldDB" id="A0A8E2AM13"/>
<feature type="transmembrane region" description="Helical" evidence="1">
    <location>
        <begin position="249"/>
        <end position="270"/>
    </location>
</feature>
<protein>
    <recommendedName>
        <fullName evidence="2">DUF6534 domain-containing protein</fullName>
    </recommendedName>
</protein>
<name>A0A8E2AM13_9APHY</name>
<keyword evidence="1" id="KW-1133">Transmembrane helix</keyword>